<evidence type="ECO:0000313" key="1">
    <source>
        <dbReference type="EMBL" id="KAJ9111544.1"/>
    </source>
</evidence>
<proteinExistence type="predicted"/>
<keyword evidence="2" id="KW-1185">Reference proteome</keyword>
<protein>
    <submittedName>
        <fullName evidence="1">Uncharacterized protein</fullName>
    </submittedName>
</protein>
<dbReference type="Proteomes" id="UP001230649">
    <property type="component" value="Unassembled WGS sequence"/>
</dbReference>
<sequence>MAKGKSSNPMDAYRKAQRAKELKKNKETRTKAREVATLKKDVGPLEAEVRKLTAAEQSKTLDKNGQARLAELRAEVVRIKKAKEEYVAAHPEHRKFVYAHEEAREQARKTANAGEGSSAGAYDKLGRLRDPTRSVYYDPVLNPFGVPPPGMPYMEKREWNGEARGADELMIASIAREGVDTDEEGSSEEDDSDDDIEMPEGPRPGAEEGNDSDSDDSIVMPEGTPPPEARIYSAAPVQPHPPMPPFGMAPTPGFPVYPPPPFPMGYQGQFVPPVPYSQPQFQQHPYPPGNGFIQAPPRNFFPGNPGNQQHRPGPGANFRPPPATAGLPPRPVNDPLSDVPHQTFQAHRQARREEAERETQGTPDKGEKTTAPPASAEISAEPQLRDLRKEAAIFVPRVAKKKKAAAGTTVITAAPVVSDEKSDATTAQESGNTGDYRGNGPAIQSAPQSAPPIYNPAVAAGGLMSKLSGVLGTPAVSAAPKEKADDYKTFLAGLEKLDQ</sequence>
<reference evidence="1" key="1">
    <citation type="submission" date="2023-04" db="EMBL/GenBank/DDBJ databases">
        <title>Draft Genome sequencing of Naganishia species isolated from polar environments using Oxford Nanopore Technology.</title>
        <authorList>
            <person name="Leo P."/>
            <person name="Venkateswaran K."/>
        </authorList>
    </citation>
    <scope>NUCLEOTIDE SEQUENCE</scope>
    <source>
        <strain evidence="1">MNA-CCFEE 5262</strain>
    </source>
</reference>
<evidence type="ECO:0000313" key="2">
    <source>
        <dbReference type="Proteomes" id="UP001230649"/>
    </source>
</evidence>
<name>A0ACC2WK05_9TREE</name>
<dbReference type="EMBL" id="JASBWS010000018">
    <property type="protein sequence ID" value="KAJ9111544.1"/>
    <property type="molecule type" value="Genomic_DNA"/>
</dbReference>
<gene>
    <name evidence="1" type="ORF">QFC20_002517</name>
</gene>
<accession>A0ACC2WK05</accession>
<organism evidence="1 2">
    <name type="scientific">Naganishia adeliensis</name>
    <dbReference type="NCBI Taxonomy" id="92952"/>
    <lineage>
        <taxon>Eukaryota</taxon>
        <taxon>Fungi</taxon>
        <taxon>Dikarya</taxon>
        <taxon>Basidiomycota</taxon>
        <taxon>Agaricomycotina</taxon>
        <taxon>Tremellomycetes</taxon>
        <taxon>Filobasidiales</taxon>
        <taxon>Filobasidiaceae</taxon>
        <taxon>Naganishia</taxon>
    </lineage>
</organism>
<comment type="caution">
    <text evidence="1">The sequence shown here is derived from an EMBL/GenBank/DDBJ whole genome shotgun (WGS) entry which is preliminary data.</text>
</comment>